<proteinExistence type="inferred from homology"/>
<keyword evidence="1" id="KW-0812">Transmembrane</keyword>
<evidence type="ECO:0000313" key="4">
    <source>
        <dbReference type="Proteomes" id="UP001144451"/>
    </source>
</evidence>
<organism evidence="3 4">
    <name type="scientific">Brachybacterium conglomeratum</name>
    <dbReference type="NCBI Taxonomy" id="47846"/>
    <lineage>
        <taxon>Bacteria</taxon>
        <taxon>Bacillati</taxon>
        <taxon>Actinomycetota</taxon>
        <taxon>Actinomycetes</taxon>
        <taxon>Micrococcales</taxon>
        <taxon>Dermabacteraceae</taxon>
        <taxon>Brachybacterium</taxon>
    </lineage>
</organism>
<feature type="transmembrane region" description="Helical" evidence="1">
    <location>
        <begin position="220"/>
        <end position="241"/>
    </location>
</feature>
<dbReference type="InterPro" id="IPR003744">
    <property type="entry name" value="YhhQ"/>
</dbReference>
<keyword evidence="1" id="KW-0813">Transport</keyword>
<comment type="similarity">
    <text evidence="1">Belongs to the vitamin uptake transporter (VUT/ECF) (TC 2.A.88) family. Q precursor transporter subfamily.</text>
</comment>
<dbReference type="Proteomes" id="UP001144451">
    <property type="component" value="Unassembled WGS sequence"/>
</dbReference>
<name>A0ABQ5RJA2_9MICO</name>
<evidence type="ECO:0000313" key="3">
    <source>
        <dbReference type="EMBL" id="GLI31421.1"/>
    </source>
</evidence>
<dbReference type="EMBL" id="BSDQ01000001">
    <property type="protein sequence ID" value="GLI31421.1"/>
    <property type="molecule type" value="Genomic_DNA"/>
</dbReference>
<reference evidence="3" key="1">
    <citation type="submission" date="2022-12" db="EMBL/GenBank/DDBJ databases">
        <title>Reference genome sequencing for broad-spectrum identification of bacterial and archaeal isolates by mass spectrometry.</title>
        <authorList>
            <person name="Sekiguchi Y."/>
            <person name="Tourlousse D.M."/>
        </authorList>
    </citation>
    <scope>NUCLEOTIDE SEQUENCE</scope>
    <source>
        <strain evidence="3">5-2</strain>
    </source>
</reference>
<feature type="transmembrane region" description="Helical" evidence="1">
    <location>
        <begin position="141"/>
        <end position="165"/>
    </location>
</feature>
<feature type="region of interest" description="Disordered" evidence="2">
    <location>
        <begin position="1"/>
        <end position="22"/>
    </location>
</feature>
<comment type="subcellular location">
    <subcellularLocation>
        <location evidence="1">Cell membrane</location>
        <topology evidence="1">Multi-pass membrane protein</topology>
    </subcellularLocation>
</comment>
<comment type="caution">
    <text evidence="3">The sequence shown here is derived from an EMBL/GenBank/DDBJ whole genome shotgun (WGS) entry which is preliminary data.</text>
</comment>
<feature type="transmembrane region" description="Helical" evidence="1">
    <location>
        <begin position="100"/>
        <end position="121"/>
    </location>
</feature>
<comment type="function">
    <text evidence="1">Involved in the import of queuosine (Q) precursors, required for Q precursor salvage.</text>
</comment>
<evidence type="ECO:0000256" key="2">
    <source>
        <dbReference type="SAM" id="MobiDB-lite"/>
    </source>
</evidence>
<feature type="transmembrane region" description="Helical" evidence="1">
    <location>
        <begin position="186"/>
        <end position="208"/>
    </location>
</feature>
<accession>A0ABQ5RJA2</accession>
<dbReference type="Gene3D" id="1.20.1740.10">
    <property type="entry name" value="Amino acid/polyamine transporter I"/>
    <property type="match status" value="1"/>
</dbReference>
<dbReference type="NCBIfam" id="TIGR00697">
    <property type="entry name" value="queuosine precursor transporter"/>
    <property type="match status" value="1"/>
</dbReference>
<evidence type="ECO:0000256" key="1">
    <source>
        <dbReference type="HAMAP-Rule" id="MF_02088"/>
    </source>
</evidence>
<dbReference type="PANTHER" id="PTHR34300:SF2">
    <property type="entry name" value="QUEUOSINE PRECURSOR TRANSPORTER-RELATED"/>
    <property type="match status" value="1"/>
</dbReference>
<sequence length="260" mass="27692">MYPSPVTAEQNRTAPAPPSGRPAGAVYADRGSSHFDILLAAMVTVVILSGIGAAKGVSFGDVPGTGFEIITDGGFFLFPLAYVLGDIITELYGPRSARRAILTSFAVSILASLSYQVIIALPPFPDEYGLAKQEALELALGPVWIVVLAGLAGFLAGQTLNSLVVSRMKRRMGERGLIARLFTSSGLGELVDTIIFCAIASVAIGITTFEQYVEYTVLGVLYKVLVQYAMIPVTSAVIRWLKRTDPTYQRRLAEQGTGAA</sequence>
<protein>
    <recommendedName>
        <fullName evidence="1">Probable queuosine precursor transporter</fullName>
        <shortName evidence="1">Q precursor transporter</shortName>
    </recommendedName>
</protein>
<dbReference type="HAMAP" id="MF_02088">
    <property type="entry name" value="Q_prec_transport"/>
    <property type="match status" value="1"/>
</dbReference>
<keyword evidence="1" id="KW-0472">Membrane</keyword>
<feature type="transmembrane region" description="Helical" evidence="1">
    <location>
        <begin position="37"/>
        <end position="57"/>
    </location>
</feature>
<keyword evidence="1" id="KW-1003">Cell membrane</keyword>
<feature type="transmembrane region" description="Helical" evidence="1">
    <location>
        <begin position="69"/>
        <end position="88"/>
    </location>
</feature>
<dbReference type="PANTHER" id="PTHR34300">
    <property type="entry name" value="QUEUOSINE PRECURSOR TRANSPORTER-RELATED"/>
    <property type="match status" value="1"/>
</dbReference>
<keyword evidence="1" id="KW-1133">Transmembrane helix</keyword>
<dbReference type="Pfam" id="PF02592">
    <property type="entry name" value="Vut_1"/>
    <property type="match status" value="1"/>
</dbReference>
<gene>
    <name evidence="3" type="ORF">BCONGLO52_22620</name>
</gene>
<keyword evidence="4" id="KW-1185">Reference proteome</keyword>